<feature type="compositionally biased region" description="Basic residues" evidence="1">
    <location>
        <begin position="71"/>
        <end position="83"/>
    </location>
</feature>
<dbReference type="Proteomes" id="UP000233551">
    <property type="component" value="Unassembled WGS sequence"/>
</dbReference>
<evidence type="ECO:0000313" key="2">
    <source>
        <dbReference type="EMBL" id="PKI36132.1"/>
    </source>
</evidence>
<comment type="caution">
    <text evidence="2">The sequence shown here is derived from an EMBL/GenBank/DDBJ whole genome shotgun (WGS) entry which is preliminary data.</text>
</comment>
<protein>
    <submittedName>
        <fullName evidence="2">Uncharacterized protein</fullName>
    </submittedName>
</protein>
<feature type="region of interest" description="Disordered" evidence="1">
    <location>
        <begin position="1"/>
        <end position="21"/>
    </location>
</feature>
<evidence type="ECO:0000313" key="3">
    <source>
        <dbReference type="Proteomes" id="UP000233551"/>
    </source>
</evidence>
<keyword evidence="3" id="KW-1185">Reference proteome</keyword>
<feature type="compositionally biased region" description="Basic and acidic residues" evidence="1">
    <location>
        <begin position="55"/>
        <end position="64"/>
    </location>
</feature>
<reference evidence="2 3" key="1">
    <citation type="submission" date="2017-11" db="EMBL/GenBank/DDBJ databases">
        <title>De-novo sequencing of pomegranate (Punica granatum L.) genome.</title>
        <authorList>
            <person name="Akparov Z."/>
            <person name="Amiraslanov A."/>
            <person name="Hajiyeva S."/>
            <person name="Abbasov M."/>
            <person name="Kaur K."/>
            <person name="Hamwieh A."/>
            <person name="Solovyev V."/>
            <person name="Salamov A."/>
            <person name="Braich B."/>
            <person name="Kosarev P."/>
            <person name="Mahmoud A."/>
            <person name="Hajiyev E."/>
            <person name="Babayeva S."/>
            <person name="Izzatullayeva V."/>
            <person name="Mammadov A."/>
            <person name="Mammadov A."/>
            <person name="Sharifova S."/>
            <person name="Ojaghi J."/>
            <person name="Eynullazada K."/>
            <person name="Bayramov B."/>
            <person name="Abdulazimova A."/>
            <person name="Shahmuradov I."/>
        </authorList>
    </citation>
    <scope>NUCLEOTIDE SEQUENCE [LARGE SCALE GENOMIC DNA]</scope>
    <source>
        <strain evidence="3">cv. AG2017</strain>
        <tissue evidence="2">Leaf</tissue>
    </source>
</reference>
<organism evidence="2 3">
    <name type="scientific">Punica granatum</name>
    <name type="common">Pomegranate</name>
    <dbReference type="NCBI Taxonomy" id="22663"/>
    <lineage>
        <taxon>Eukaryota</taxon>
        <taxon>Viridiplantae</taxon>
        <taxon>Streptophyta</taxon>
        <taxon>Embryophyta</taxon>
        <taxon>Tracheophyta</taxon>
        <taxon>Spermatophyta</taxon>
        <taxon>Magnoliopsida</taxon>
        <taxon>eudicotyledons</taxon>
        <taxon>Gunneridae</taxon>
        <taxon>Pentapetalae</taxon>
        <taxon>rosids</taxon>
        <taxon>malvids</taxon>
        <taxon>Myrtales</taxon>
        <taxon>Lythraceae</taxon>
        <taxon>Punica</taxon>
    </lineage>
</organism>
<gene>
    <name evidence="2" type="ORF">CRG98_043476</name>
</gene>
<name>A0A2I0HWR4_PUNGR</name>
<accession>A0A2I0HWR4</accession>
<dbReference type="AlphaFoldDB" id="A0A2I0HWR4"/>
<proteinExistence type="predicted"/>
<evidence type="ECO:0000256" key="1">
    <source>
        <dbReference type="SAM" id="MobiDB-lite"/>
    </source>
</evidence>
<feature type="region of interest" description="Disordered" evidence="1">
    <location>
        <begin position="55"/>
        <end position="83"/>
    </location>
</feature>
<dbReference type="EMBL" id="PGOL01005000">
    <property type="protein sequence ID" value="PKI36132.1"/>
    <property type="molecule type" value="Genomic_DNA"/>
</dbReference>
<sequence>MRHTTITQQQQRQPAGGGRPDVQKQKMVMLIKELESCWYLIELAVRKTKLIEEAKDEEVSKGADQELGSARGRKGKMKKKHPRSIAADGLMEWWMIKCPEEGRWMDERWIFGHVDRPGLDEQKEWLSVVADQRGSWLQGMDRS</sequence>